<dbReference type="Pfam" id="PF06180">
    <property type="entry name" value="CbiK"/>
    <property type="match status" value="1"/>
</dbReference>
<dbReference type="AlphaFoldDB" id="A0A926EP02"/>
<dbReference type="PROSITE" id="PS51257">
    <property type="entry name" value="PROKAR_LIPOPROTEIN"/>
    <property type="match status" value="1"/>
</dbReference>
<protein>
    <submittedName>
        <fullName evidence="3">Sirohydrochlorin cobaltochelatase</fullName>
    </submittedName>
</protein>
<dbReference type="EMBL" id="JACRTD010000008">
    <property type="protein sequence ID" value="MBC8586121.1"/>
    <property type="molecule type" value="Genomic_DNA"/>
</dbReference>
<dbReference type="SUPFAM" id="SSF53800">
    <property type="entry name" value="Chelatase"/>
    <property type="match status" value="1"/>
</dbReference>
<feature type="region of interest" description="Disordered" evidence="1">
    <location>
        <begin position="27"/>
        <end position="62"/>
    </location>
</feature>
<proteinExistence type="predicted"/>
<keyword evidence="2" id="KW-0732">Signal</keyword>
<dbReference type="InterPro" id="IPR010388">
    <property type="entry name" value="Anaerobic_Co-chelatase"/>
</dbReference>
<evidence type="ECO:0000256" key="1">
    <source>
        <dbReference type="SAM" id="MobiDB-lite"/>
    </source>
</evidence>
<evidence type="ECO:0000256" key="2">
    <source>
        <dbReference type="SAM" id="SignalP"/>
    </source>
</evidence>
<dbReference type="GO" id="GO:0019251">
    <property type="term" value="P:anaerobic cobalamin biosynthetic process"/>
    <property type="evidence" value="ECO:0007669"/>
    <property type="project" value="InterPro"/>
</dbReference>
<dbReference type="Proteomes" id="UP000623678">
    <property type="component" value="Unassembled WGS sequence"/>
</dbReference>
<evidence type="ECO:0000313" key="3">
    <source>
        <dbReference type="EMBL" id="MBC8586121.1"/>
    </source>
</evidence>
<feature type="chain" id="PRO_5038338314" evidence="2">
    <location>
        <begin position="24"/>
        <end position="323"/>
    </location>
</feature>
<sequence>MKKNTKKLLALLLALSLSLLAMAGCSNTSQPAPDASNESGAADVSDSALESQDPSSADSSSDTGKKVLLVVSFGTSYNDNRDLSIGSIENALQTAYPEYEVRRAFTSQIIIDKLKERDGLEIDNVTQAMDRLVADGIKEVIIQPTHVMNGYEYDDVIAEVTPYEDKFDSFKVGDPLLISDDDYKEVVSILTEQTKEYNVPETAIVFMGHGTEHEANATYAKLQQFLIDGGYNNYFIGTVEATPSLEDVLALVKDSGAQKVVLLPLMIVAGDHANNDMAGDEEDSWKSVFEKEGFEVQCVLEGLGQYAGIQNMFVQHVEKLMAE</sequence>
<gene>
    <name evidence="3" type="ORF">H8705_11055</name>
</gene>
<dbReference type="PANTHER" id="PTHR33542:SF3">
    <property type="entry name" value="SIROHYDROCHLORIN FERROCHELATASE, CHLOROPLASTIC"/>
    <property type="match status" value="1"/>
</dbReference>
<accession>A0A926EP02</accession>
<comment type="caution">
    <text evidence="3">The sequence shown here is derived from an EMBL/GenBank/DDBJ whole genome shotgun (WGS) entry which is preliminary data.</text>
</comment>
<feature type="compositionally biased region" description="Low complexity" evidence="1">
    <location>
        <begin position="51"/>
        <end position="62"/>
    </location>
</feature>
<dbReference type="PANTHER" id="PTHR33542">
    <property type="entry name" value="SIROHYDROCHLORIN FERROCHELATASE, CHLOROPLASTIC"/>
    <property type="match status" value="1"/>
</dbReference>
<feature type="compositionally biased region" description="Polar residues" evidence="1">
    <location>
        <begin position="27"/>
        <end position="39"/>
    </location>
</feature>
<feature type="signal peptide" evidence="2">
    <location>
        <begin position="1"/>
        <end position="23"/>
    </location>
</feature>
<dbReference type="GO" id="GO:0016852">
    <property type="term" value="F:sirohydrochlorin cobaltochelatase activity"/>
    <property type="evidence" value="ECO:0007669"/>
    <property type="project" value="InterPro"/>
</dbReference>
<keyword evidence="4" id="KW-1185">Reference proteome</keyword>
<organism evidence="3 4">
    <name type="scientific">Youxingia wuxianensis</name>
    <dbReference type="NCBI Taxonomy" id="2763678"/>
    <lineage>
        <taxon>Bacteria</taxon>
        <taxon>Bacillati</taxon>
        <taxon>Bacillota</taxon>
        <taxon>Clostridia</taxon>
        <taxon>Eubacteriales</taxon>
        <taxon>Oscillospiraceae</taxon>
        <taxon>Youxingia</taxon>
    </lineage>
</organism>
<name>A0A926EP02_9FIRM</name>
<dbReference type="InterPro" id="IPR050963">
    <property type="entry name" value="Sirohydro_Cobaltochel/CbiX"/>
</dbReference>
<dbReference type="RefSeq" id="WP_262395844.1">
    <property type="nucleotide sequence ID" value="NZ_JACRTD010000008.1"/>
</dbReference>
<evidence type="ECO:0000313" key="4">
    <source>
        <dbReference type="Proteomes" id="UP000623678"/>
    </source>
</evidence>
<dbReference type="Gene3D" id="3.40.50.1400">
    <property type="match status" value="2"/>
</dbReference>
<dbReference type="CDD" id="cd03412">
    <property type="entry name" value="CbiK_N"/>
    <property type="match status" value="1"/>
</dbReference>
<reference evidence="3" key="1">
    <citation type="submission" date="2020-08" db="EMBL/GenBank/DDBJ databases">
        <title>Genome public.</title>
        <authorList>
            <person name="Liu C."/>
            <person name="Sun Q."/>
        </authorList>
    </citation>
    <scope>NUCLEOTIDE SEQUENCE</scope>
    <source>
        <strain evidence="3">NSJ-64</strain>
    </source>
</reference>
<dbReference type="CDD" id="cd03413">
    <property type="entry name" value="CbiK_C"/>
    <property type="match status" value="1"/>
</dbReference>